<gene>
    <name evidence="2" type="ORF">PDIG_87810</name>
</gene>
<protein>
    <submittedName>
        <fullName evidence="2">Uncharacterized protein</fullName>
    </submittedName>
</protein>
<reference evidence="3" key="1">
    <citation type="journal article" date="2012" name="BMC Genomics">
        <title>Genome sequence of the necrotrophic fungus Penicillium digitatum, the main postharvest pathogen of citrus.</title>
        <authorList>
            <person name="Marcet-Houben M."/>
            <person name="Ballester A.-R."/>
            <person name="de la Fuente B."/>
            <person name="Harries E."/>
            <person name="Marcos J.F."/>
            <person name="Gonzalez-Candelas L."/>
            <person name="Gabaldon T."/>
        </authorList>
    </citation>
    <scope>NUCLEOTIDE SEQUENCE [LARGE SCALE GENOMIC DNA]</scope>
    <source>
        <strain evidence="3">PHI26 / CECT 20796</strain>
    </source>
</reference>
<evidence type="ECO:0000313" key="3">
    <source>
        <dbReference type="Proteomes" id="UP000009882"/>
    </source>
</evidence>
<evidence type="ECO:0000256" key="1">
    <source>
        <dbReference type="SAM" id="MobiDB-lite"/>
    </source>
</evidence>
<organism evidence="2 3">
    <name type="scientific">Penicillium digitatum (strain PHI26 / CECT 20796)</name>
    <name type="common">Green mold</name>
    <dbReference type="NCBI Taxonomy" id="1170229"/>
    <lineage>
        <taxon>Eukaryota</taxon>
        <taxon>Fungi</taxon>
        <taxon>Dikarya</taxon>
        <taxon>Ascomycota</taxon>
        <taxon>Pezizomycotina</taxon>
        <taxon>Eurotiomycetes</taxon>
        <taxon>Eurotiomycetidae</taxon>
        <taxon>Eurotiales</taxon>
        <taxon>Aspergillaceae</taxon>
        <taxon>Penicillium</taxon>
    </lineage>
</organism>
<keyword evidence="3" id="KW-1185">Reference proteome</keyword>
<evidence type="ECO:0000313" key="2">
    <source>
        <dbReference type="EMBL" id="EKV04696.1"/>
    </source>
</evidence>
<dbReference type="Proteomes" id="UP000009882">
    <property type="component" value="Unassembled WGS sequence"/>
</dbReference>
<comment type="caution">
    <text evidence="2">The sequence shown here is derived from an EMBL/GenBank/DDBJ whole genome shotgun (WGS) entry which is preliminary data.</text>
</comment>
<dbReference type="EMBL" id="AKCT01000321">
    <property type="protein sequence ID" value="EKV04696.1"/>
    <property type="molecule type" value="Genomic_DNA"/>
</dbReference>
<proteinExistence type="predicted"/>
<sequence>MDITDYLCSVSTLPYMQTKRPNRIRRPSQPRMGPNRVRTSGRAVSNPQPTSQMHSSHMSDPPRA</sequence>
<accession>K9FUD0</accession>
<feature type="compositionally biased region" description="Polar residues" evidence="1">
    <location>
        <begin position="42"/>
        <end position="58"/>
    </location>
</feature>
<dbReference type="HOGENOM" id="CLU_2868367_0_0_1"/>
<dbReference type="InParanoid" id="K9FUD0"/>
<name>K9FUD0_PEND2</name>
<feature type="region of interest" description="Disordered" evidence="1">
    <location>
        <begin position="17"/>
        <end position="64"/>
    </location>
</feature>
<dbReference type="AlphaFoldDB" id="K9FUD0"/>